<evidence type="ECO:0000313" key="3">
    <source>
        <dbReference type="Proteomes" id="UP000007801"/>
    </source>
</evidence>
<keyword evidence="1" id="KW-0732">Signal</keyword>
<name>B3M469_DROAN</name>
<accession>B3M469</accession>
<feature type="chain" id="PRO_5006454496" evidence="1">
    <location>
        <begin position="28"/>
        <end position="199"/>
    </location>
</feature>
<dbReference type="OrthoDB" id="10447146at2759"/>
<gene>
    <name evidence="2" type="primary">Dana\GF24549</name>
    <name evidence="2" type="synonym">dana_GLEANR_9264</name>
    <name evidence="2" type="ORF">GF24549</name>
</gene>
<evidence type="ECO:0000256" key="1">
    <source>
        <dbReference type="SAM" id="SignalP"/>
    </source>
</evidence>
<dbReference type="KEGG" id="dan:6507181"/>
<proteinExistence type="predicted"/>
<evidence type="ECO:0000313" key="2">
    <source>
        <dbReference type="EMBL" id="EDV39339.2"/>
    </source>
</evidence>
<organism evidence="2 3">
    <name type="scientific">Drosophila ananassae</name>
    <name type="common">Fruit fly</name>
    <dbReference type="NCBI Taxonomy" id="7217"/>
    <lineage>
        <taxon>Eukaryota</taxon>
        <taxon>Metazoa</taxon>
        <taxon>Ecdysozoa</taxon>
        <taxon>Arthropoda</taxon>
        <taxon>Hexapoda</taxon>
        <taxon>Insecta</taxon>
        <taxon>Pterygota</taxon>
        <taxon>Neoptera</taxon>
        <taxon>Endopterygota</taxon>
        <taxon>Diptera</taxon>
        <taxon>Brachycera</taxon>
        <taxon>Muscomorpha</taxon>
        <taxon>Ephydroidea</taxon>
        <taxon>Drosophilidae</taxon>
        <taxon>Drosophila</taxon>
        <taxon>Sophophora</taxon>
    </lineage>
</organism>
<dbReference type="SUPFAM" id="SSF52833">
    <property type="entry name" value="Thioredoxin-like"/>
    <property type="match status" value="1"/>
</dbReference>
<dbReference type="SMR" id="B3M469"/>
<dbReference type="InterPro" id="IPR036249">
    <property type="entry name" value="Thioredoxin-like_sf"/>
</dbReference>
<protein>
    <submittedName>
        <fullName evidence="2">Uncharacterized protein</fullName>
    </submittedName>
</protein>
<keyword evidence="3" id="KW-1185">Reference proteome</keyword>
<dbReference type="AlphaFoldDB" id="B3M469"/>
<feature type="signal peptide" evidence="1">
    <location>
        <begin position="1"/>
        <end position="27"/>
    </location>
</feature>
<dbReference type="EMBL" id="CH902618">
    <property type="protein sequence ID" value="EDV39339.2"/>
    <property type="molecule type" value="Genomic_DNA"/>
</dbReference>
<dbReference type="Proteomes" id="UP000007801">
    <property type="component" value="Unassembled WGS sequence"/>
</dbReference>
<reference evidence="2 3" key="1">
    <citation type="journal article" date="2007" name="Nature">
        <title>Evolution of genes and genomes on the Drosophila phylogeny.</title>
        <authorList>
            <consortium name="Drosophila 12 Genomes Consortium"/>
            <person name="Clark A.G."/>
            <person name="Eisen M.B."/>
            <person name="Smith D.R."/>
            <person name="Bergman C.M."/>
            <person name="Oliver B."/>
            <person name="Markow T.A."/>
            <person name="Kaufman T.C."/>
            <person name="Kellis M."/>
            <person name="Gelbart W."/>
            <person name="Iyer V.N."/>
            <person name="Pollard D.A."/>
            <person name="Sackton T.B."/>
            <person name="Larracuente A.M."/>
            <person name="Singh N.D."/>
            <person name="Abad J.P."/>
            <person name="Abt D.N."/>
            <person name="Adryan B."/>
            <person name="Aguade M."/>
            <person name="Akashi H."/>
            <person name="Anderson W.W."/>
            <person name="Aquadro C.F."/>
            <person name="Ardell D.H."/>
            <person name="Arguello R."/>
            <person name="Artieri C.G."/>
            <person name="Barbash D.A."/>
            <person name="Barker D."/>
            <person name="Barsanti P."/>
            <person name="Batterham P."/>
            <person name="Batzoglou S."/>
            <person name="Begun D."/>
            <person name="Bhutkar A."/>
            <person name="Blanco E."/>
            <person name="Bosak S.A."/>
            <person name="Bradley R.K."/>
            <person name="Brand A.D."/>
            <person name="Brent M.R."/>
            <person name="Brooks A.N."/>
            <person name="Brown R.H."/>
            <person name="Butlin R.K."/>
            <person name="Caggese C."/>
            <person name="Calvi B.R."/>
            <person name="Bernardo de Carvalho A."/>
            <person name="Caspi A."/>
            <person name="Castrezana S."/>
            <person name="Celniker S.E."/>
            <person name="Chang J.L."/>
            <person name="Chapple C."/>
            <person name="Chatterji S."/>
            <person name="Chinwalla A."/>
            <person name="Civetta A."/>
            <person name="Clifton S.W."/>
            <person name="Comeron J.M."/>
            <person name="Costello J.C."/>
            <person name="Coyne J.A."/>
            <person name="Daub J."/>
            <person name="David R.G."/>
            <person name="Delcher A.L."/>
            <person name="Delehaunty K."/>
            <person name="Do C.B."/>
            <person name="Ebling H."/>
            <person name="Edwards K."/>
            <person name="Eickbush T."/>
            <person name="Evans J.D."/>
            <person name="Filipski A."/>
            <person name="Findeiss S."/>
            <person name="Freyhult E."/>
            <person name="Fulton L."/>
            <person name="Fulton R."/>
            <person name="Garcia A.C."/>
            <person name="Gardiner A."/>
            <person name="Garfield D.A."/>
            <person name="Garvin B.E."/>
            <person name="Gibson G."/>
            <person name="Gilbert D."/>
            <person name="Gnerre S."/>
            <person name="Godfrey J."/>
            <person name="Good R."/>
            <person name="Gotea V."/>
            <person name="Gravely B."/>
            <person name="Greenberg A.J."/>
            <person name="Griffiths-Jones S."/>
            <person name="Gross S."/>
            <person name="Guigo R."/>
            <person name="Gustafson E.A."/>
            <person name="Haerty W."/>
            <person name="Hahn M.W."/>
            <person name="Halligan D.L."/>
            <person name="Halpern A.L."/>
            <person name="Halter G.M."/>
            <person name="Han M.V."/>
            <person name="Heger A."/>
            <person name="Hillier L."/>
            <person name="Hinrichs A.S."/>
            <person name="Holmes I."/>
            <person name="Hoskins R.A."/>
            <person name="Hubisz M.J."/>
            <person name="Hultmark D."/>
            <person name="Huntley M.A."/>
            <person name="Jaffe D.B."/>
            <person name="Jagadeeshan S."/>
            <person name="Jeck W.R."/>
            <person name="Johnson J."/>
            <person name="Jones C.D."/>
            <person name="Jordan W.C."/>
            <person name="Karpen G.H."/>
            <person name="Kataoka E."/>
            <person name="Keightley P.D."/>
            <person name="Kheradpour P."/>
            <person name="Kirkness E.F."/>
            <person name="Koerich L.B."/>
            <person name="Kristiansen K."/>
            <person name="Kudrna D."/>
            <person name="Kulathinal R.J."/>
            <person name="Kumar S."/>
            <person name="Kwok R."/>
            <person name="Lander E."/>
            <person name="Langley C.H."/>
            <person name="Lapoint R."/>
            <person name="Lazzaro B.P."/>
            <person name="Lee S.J."/>
            <person name="Levesque L."/>
            <person name="Li R."/>
            <person name="Lin C.F."/>
            <person name="Lin M.F."/>
            <person name="Lindblad-Toh K."/>
            <person name="Llopart A."/>
            <person name="Long M."/>
            <person name="Low L."/>
            <person name="Lozovsky E."/>
            <person name="Lu J."/>
            <person name="Luo M."/>
            <person name="Machado C.A."/>
            <person name="Makalowski W."/>
            <person name="Marzo M."/>
            <person name="Matsuda M."/>
            <person name="Matzkin L."/>
            <person name="McAllister B."/>
            <person name="McBride C.S."/>
            <person name="McKernan B."/>
            <person name="McKernan K."/>
            <person name="Mendez-Lago M."/>
            <person name="Minx P."/>
            <person name="Mollenhauer M.U."/>
            <person name="Montooth K."/>
            <person name="Mount S.M."/>
            <person name="Mu X."/>
            <person name="Myers E."/>
            <person name="Negre B."/>
            <person name="Newfeld S."/>
            <person name="Nielsen R."/>
            <person name="Noor M.A."/>
            <person name="O'Grady P."/>
            <person name="Pachter L."/>
            <person name="Papaceit M."/>
            <person name="Parisi M.J."/>
            <person name="Parisi M."/>
            <person name="Parts L."/>
            <person name="Pedersen J.S."/>
            <person name="Pesole G."/>
            <person name="Phillippy A.M."/>
            <person name="Ponting C.P."/>
            <person name="Pop M."/>
            <person name="Porcelli D."/>
            <person name="Powell J.R."/>
            <person name="Prohaska S."/>
            <person name="Pruitt K."/>
            <person name="Puig M."/>
            <person name="Quesneville H."/>
            <person name="Ram K.R."/>
            <person name="Rand D."/>
            <person name="Rasmussen M.D."/>
            <person name="Reed L.K."/>
            <person name="Reenan R."/>
            <person name="Reily A."/>
            <person name="Remington K.A."/>
            <person name="Rieger T.T."/>
            <person name="Ritchie M.G."/>
            <person name="Robin C."/>
            <person name="Rogers Y.H."/>
            <person name="Rohde C."/>
            <person name="Rozas J."/>
            <person name="Rubenfield M.J."/>
            <person name="Ruiz A."/>
            <person name="Russo S."/>
            <person name="Salzberg S.L."/>
            <person name="Sanchez-Gracia A."/>
            <person name="Saranga D.J."/>
            <person name="Sato H."/>
            <person name="Schaeffer S.W."/>
            <person name="Schatz M.C."/>
            <person name="Schlenke T."/>
            <person name="Schwartz R."/>
            <person name="Segarra C."/>
            <person name="Singh R.S."/>
            <person name="Sirot L."/>
            <person name="Sirota M."/>
            <person name="Sisneros N.B."/>
            <person name="Smith C.D."/>
            <person name="Smith T.F."/>
            <person name="Spieth J."/>
            <person name="Stage D.E."/>
            <person name="Stark A."/>
            <person name="Stephan W."/>
            <person name="Strausberg R.L."/>
            <person name="Strempel S."/>
            <person name="Sturgill D."/>
            <person name="Sutton G."/>
            <person name="Sutton G.G."/>
            <person name="Tao W."/>
            <person name="Teichmann S."/>
            <person name="Tobari Y.N."/>
            <person name="Tomimura Y."/>
            <person name="Tsolas J.M."/>
            <person name="Valente V.L."/>
            <person name="Venter E."/>
            <person name="Venter J.C."/>
            <person name="Vicario S."/>
            <person name="Vieira F.G."/>
            <person name="Vilella A.J."/>
            <person name="Villasante A."/>
            <person name="Walenz B."/>
            <person name="Wang J."/>
            <person name="Wasserman M."/>
            <person name="Watts T."/>
            <person name="Wilson D."/>
            <person name="Wilson R.K."/>
            <person name="Wing R.A."/>
            <person name="Wolfner M.F."/>
            <person name="Wong A."/>
            <person name="Wong G.K."/>
            <person name="Wu C.I."/>
            <person name="Wu G."/>
            <person name="Yamamoto D."/>
            <person name="Yang H.P."/>
            <person name="Yang S.P."/>
            <person name="Yorke J.A."/>
            <person name="Yoshida K."/>
            <person name="Zdobnov E."/>
            <person name="Zhang P."/>
            <person name="Zhang Y."/>
            <person name="Zimin A.V."/>
            <person name="Baldwin J."/>
            <person name="Abdouelleil A."/>
            <person name="Abdulkadir J."/>
            <person name="Abebe A."/>
            <person name="Abera B."/>
            <person name="Abreu J."/>
            <person name="Acer S.C."/>
            <person name="Aftuck L."/>
            <person name="Alexander A."/>
            <person name="An P."/>
            <person name="Anderson E."/>
            <person name="Anderson S."/>
            <person name="Arachi H."/>
            <person name="Azer M."/>
            <person name="Bachantsang P."/>
            <person name="Barry A."/>
            <person name="Bayul T."/>
            <person name="Berlin A."/>
            <person name="Bessette D."/>
            <person name="Bloom T."/>
            <person name="Blye J."/>
            <person name="Boguslavskiy L."/>
            <person name="Bonnet C."/>
            <person name="Boukhgalter B."/>
            <person name="Bourzgui I."/>
            <person name="Brown A."/>
            <person name="Cahill P."/>
            <person name="Channer S."/>
            <person name="Cheshatsang Y."/>
            <person name="Chuda L."/>
            <person name="Citroen M."/>
            <person name="Collymore A."/>
            <person name="Cooke P."/>
            <person name="Costello M."/>
            <person name="D'Aco K."/>
            <person name="Daza R."/>
            <person name="De Haan G."/>
            <person name="DeGray S."/>
            <person name="DeMaso C."/>
            <person name="Dhargay N."/>
            <person name="Dooley K."/>
            <person name="Dooley E."/>
            <person name="Doricent M."/>
            <person name="Dorje P."/>
            <person name="Dorjee K."/>
            <person name="Dupes A."/>
            <person name="Elong R."/>
            <person name="Falk J."/>
            <person name="Farina A."/>
            <person name="Faro S."/>
            <person name="Ferguson D."/>
            <person name="Fisher S."/>
            <person name="Foley C.D."/>
            <person name="Franke A."/>
            <person name="Friedrich D."/>
            <person name="Gadbois L."/>
            <person name="Gearin G."/>
            <person name="Gearin C.R."/>
            <person name="Giannoukos G."/>
            <person name="Goode T."/>
            <person name="Graham J."/>
            <person name="Grandbois E."/>
            <person name="Grewal S."/>
            <person name="Gyaltsen K."/>
            <person name="Hafez N."/>
            <person name="Hagos B."/>
            <person name="Hall J."/>
            <person name="Henson C."/>
            <person name="Hollinger A."/>
            <person name="Honan T."/>
            <person name="Huard M.D."/>
            <person name="Hughes L."/>
            <person name="Hurhula B."/>
            <person name="Husby M.E."/>
            <person name="Kamat A."/>
            <person name="Kanga B."/>
            <person name="Kashin S."/>
            <person name="Khazanovich D."/>
            <person name="Kisner P."/>
            <person name="Lance K."/>
            <person name="Lara M."/>
            <person name="Lee W."/>
            <person name="Lennon N."/>
            <person name="Letendre F."/>
            <person name="LeVine R."/>
            <person name="Lipovsky A."/>
            <person name="Liu X."/>
            <person name="Liu J."/>
            <person name="Liu S."/>
            <person name="Lokyitsang T."/>
            <person name="Lokyitsang Y."/>
            <person name="Lubonja R."/>
            <person name="Lui A."/>
            <person name="MacDonald P."/>
            <person name="Magnisalis V."/>
            <person name="Maru K."/>
            <person name="Matthews C."/>
            <person name="McCusker W."/>
            <person name="McDonough S."/>
            <person name="Mehta T."/>
            <person name="Meldrim J."/>
            <person name="Meneus L."/>
            <person name="Mihai O."/>
            <person name="Mihalev A."/>
            <person name="Mihova T."/>
            <person name="Mittelman R."/>
            <person name="Mlenga V."/>
            <person name="Montmayeur A."/>
            <person name="Mulrain L."/>
            <person name="Navidi A."/>
            <person name="Naylor J."/>
            <person name="Negash T."/>
            <person name="Nguyen T."/>
            <person name="Nguyen N."/>
            <person name="Nicol R."/>
            <person name="Norbu C."/>
            <person name="Norbu N."/>
            <person name="Novod N."/>
            <person name="O'Neill B."/>
            <person name="Osman S."/>
            <person name="Markiewicz E."/>
            <person name="Oyono O.L."/>
            <person name="Patti C."/>
            <person name="Phunkhang P."/>
            <person name="Pierre F."/>
            <person name="Priest M."/>
            <person name="Raghuraman S."/>
            <person name="Rege F."/>
            <person name="Reyes R."/>
            <person name="Rise C."/>
            <person name="Rogov P."/>
            <person name="Ross K."/>
            <person name="Ryan E."/>
            <person name="Settipalli S."/>
            <person name="Shea T."/>
            <person name="Sherpa N."/>
            <person name="Shi L."/>
            <person name="Shih D."/>
            <person name="Sparrow T."/>
            <person name="Spaulding J."/>
            <person name="Stalker J."/>
            <person name="Stange-Thomann N."/>
            <person name="Stavropoulos S."/>
            <person name="Stone C."/>
            <person name="Strader C."/>
            <person name="Tesfaye S."/>
            <person name="Thomson T."/>
            <person name="Thoulutsang Y."/>
            <person name="Thoulutsang D."/>
            <person name="Topham K."/>
            <person name="Topping I."/>
            <person name="Tsamla T."/>
            <person name="Vassiliev H."/>
            <person name="Vo A."/>
            <person name="Wangchuk T."/>
            <person name="Wangdi T."/>
            <person name="Weiand M."/>
            <person name="Wilkinson J."/>
            <person name="Wilson A."/>
            <person name="Yadav S."/>
            <person name="Young G."/>
            <person name="Yu Q."/>
            <person name="Zembek L."/>
            <person name="Zhong D."/>
            <person name="Zimmer A."/>
            <person name="Zwirko Z."/>
            <person name="Jaffe D.B."/>
            <person name="Alvarez P."/>
            <person name="Brockman W."/>
            <person name="Butler J."/>
            <person name="Chin C."/>
            <person name="Gnerre S."/>
            <person name="Grabherr M."/>
            <person name="Kleber M."/>
            <person name="Mauceli E."/>
            <person name="MacCallum I."/>
        </authorList>
    </citation>
    <scope>NUCLEOTIDE SEQUENCE [LARGE SCALE GENOMIC DNA]</scope>
    <source>
        <strain evidence="3">Tucson 14024-0371.13</strain>
    </source>
</reference>
<dbReference type="GeneID" id="6507181"/>
<dbReference type="InParanoid" id="B3M469"/>
<sequence length="199" mass="22895">MPSANFYIFGLVAVTIALMMLPGSLRADDIVCTKGEVFQITKQTYLHERRPEYMLVLYYNEKDEEMTKILTEVSNDSGDLYAKKNYFCVAQYDCKENPVKYDFCGKIKRPELFMFKSYEENGLHHVGEYTVVGIKDFIKDCQNPEAWRITEEPDAAVGLKGPAKGLGSSHPVPVCRFYYGFQLLLLRFASYCLDRFVLL</sequence>
<dbReference type="HOGENOM" id="CLU_2500222_0_0_1"/>